<dbReference type="EMBL" id="JABCKI010006251">
    <property type="protein sequence ID" value="KAG5634849.1"/>
    <property type="molecule type" value="Genomic_DNA"/>
</dbReference>
<proteinExistence type="inferred from homology"/>
<accession>A0A9P7FPZ4</accession>
<dbReference type="InterPro" id="IPR044861">
    <property type="entry name" value="IPNS-like_FE2OG_OXY"/>
</dbReference>
<dbReference type="GO" id="GO:0046872">
    <property type="term" value="F:metal ion binding"/>
    <property type="evidence" value="ECO:0007669"/>
    <property type="project" value="UniProtKB-KW"/>
</dbReference>
<dbReference type="OrthoDB" id="288590at2759"/>
<dbReference type="GO" id="GO:0016491">
    <property type="term" value="F:oxidoreductase activity"/>
    <property type="evidence" value="ECO:0007669"/>
    <property type="project" value="UniProtKB-KW"/>
</dbReference>
<comment type="similarity">
    <text evidence="1 5">Belongs to the iron/ascorbate-dependent oxidoreductase family.</text>
</comment>
<evidence type="ECO:0000256" key="1">
    <source>
        <dbReference type="ARBA" id="ARBA00008056"/>
    </source>
</evidence>
<dbReference type="InterPro" id="IPR026992">
    <property type="entry name" value="DIOX_N"/>
</dbReference>
<dbReference type="Pfam" id="PF03171">
    <property type="entry name" value="2OG-FeII_Oxy"/>
    <property type="match status" value="1"/>
</dbReference>
<protein>
    <recommendedName>
        <fullName evidence="6">Fe2OG dioxygenase domain-containing protein</fullName>
    </recommendedName>
</protein>
<dbReference type="PANTHER" id="PTHR10209:SF881">
    <property type="entry name" value="FI07970P-RELATED"/>
    <property type="match status" value="1"/>
</dbReference>
<dbReference type="AlphaFoldDB" id="A0A9P7FPZ4"/>
<keyword evidence="8" id="KW-1185">Reference proteome</keyword>
<dbReference type="Proteomes" id="UP000717328">
    <property type="component" value="Unassembled WGS sequence"/>
</dbReference>
<keyword evidence="3 5" id="KW-0560">Oxidoreductase</keyword>
<evidence type="ECO:0000313" key="8">
    <source>
        <dbReference type="Proteomes" id="UP000717328"/>
    </source>
</evidence>
<evidence type="ECO:0000256" key="4">
    <source>
        <dbReference type="ARBA" id="ARBA00023004"/>
    </source>
</evidence>
<sequence length="295" mass="33000">MDRHAATVSVVDFAPFLNGSPSDKKSVADAILSSFKETGFLYLINHGFPDHDIQGMFDWKVAHHLYEASEIAENRAKAQDVKENFECGREDDEMMPNIWLPEGVLPGFKEACLDYFWKCSELQKDILSALALGFDLPEDYFVKFHTKPDNQLRLLHYPSIPLCALETNEITRIDGHADFGSITIVFQDDVGGLEVEDPNNAGTFLPVPPIAGSVIVNAGDFLMRWSNDTIRSTVHRVRAPPGAALADGMVPERYSIPYVFFAVAFCCPDFETIVDAIPGTWSAERPKRYEPILVR</sequence>
<gene>
    <name evidence="7" type="ORF">H0H81_000513</name>
</gene>
<dbReference type="PANTHER" id="PTHR10209">
    <property type="entry name" value="OXIDOREDUCTASE, 2OG-FE II OXYGENASE FAMILY PROTEIN"/>
    <property type="match status" value="1"/>
</dbReference>
<comment type="caution">
    <text evidence="7">The sequence shown here is derived from an EMBL/GenBank/DDBJ whole genome shotgun (WGS) entry which is preliminary data.</text>
</comment>
<reference evidence="7" key="2">
    <citation type="submission" date="2021-10" db="EMBL/GenBank/DDBJ databases">
        <title>Phylogenomics reveals ancestral predisposition of the termite-cultivated fungus Termitomyces towards a domesticated lifestyle.</title>
        <authorList>
            <person name="Auxier B."/>
            <person name="Grum-Grzhimaylo A."/>
            <person name="Cardenas M.E."/>
            <person name="Lodge J.D."/>
            <person name="Laessoe T."/>
            <person name="Pedersen O."/>
            <person name="Smith M.E."/>
            <person name="Kuyper T.W."/>
            <person name="Franco-Molano E.A."/>
            <person name="Baroni T.J."/>
            <person name="Aanen D.K."/>
        </authorList>
    </citation>
    <scope>NUCLEOTIDE SEQUENCE</scope>
    <source>
        <strain evidence="7">D49</strain>
    </source>
</reference>
<name>A0A9P7FPZ4_9AGAR</name>
<dbReference type="InterPro" id="IPR027443">
    <property type="entry name" value="IPNS-like_sf"/>
</dbReference>
<feature type="domain" description="Fe2OG dioxygenase" evidence="6">
    <location>
        <begin position="148"/>
        <end position="264"/>
    </location>
</feature>
<keyword evidence="2 5" id="KW-0479">Metal-binding</keyword>
<evidence type="ECO:0000313" key="7">
    <source>
        <dbReference type="EMBL" id="KAG5634849.1"/>
    </source>
</evidence>
<dbReference type="PROSITE" id="PS51471">
    <property type="entry name" value="FE2OG_OXY"/>
    <property type="match status" value="1"/>
</dbReference>
<dbReference type="InterPro" id="IPR005123">
    <property type="entry name" value="Oxoglu/Fe-dep_dioxygenase_dom"/>
</dbReference>
<evidence type="ECO:0000256" key="3">
    <source>
        <dbReference type="ARBA" id="ARBA00023002"/>
    </source>
</evidence>
<evidence type="ECO:0000259" key="6">
    <source>
        <dbReference type="PROSITE" id="PS51471"/>
    </source>
</evidence>
<dbReference type="Pfam" id="PF14226">
    <property type="entry name" value="DIOX_N"/>
    <property type="match status" value="1"/>
</dbReference>
<dbReference type="Gene3D" id="2.60.120.330">
    <property type="entry name" value="B-lactam Antibiotic, Isopenicillin N Synthase, Chain"/>
    <property type="match status" value="1"/>
</dbReference>
<evidence type="ECO:0000256" key="2">
    <source>
        <dbReference type="ARBA" id="ARBA00022723"/>
    </source>
</evidence>
<evidence type="ECO:0000256" key="5">
    <source>
        <dbReference type="RuleBase" id="RU003682"/>
    </source>
</evidence>
<dbReference type="SUPFAM" id="SSF51197">
    <property type="entry name" value="Clavaminate synthase-like"/>
    <property type="match status" value="1"/>
</dbReference>
<reference evidence="7" key="1">
    <citation type="submission" date="2021-02" db="EMBL/GenBank/DDBJ databases">
        <authorList>
            <person name="Nieuwenhuis M."/>
            <person name="Van De Peppel L.J.J."/>
        </authorList>
    </citation>
    <scope>NUCLEOTIDE SEQUENCE</scope>
    <source>
        <strain evidence="7">D49</strain>
    </source>
</reference>
<keyword evidence="4 5" id="KW-0408">Iron</keyword>
<organism evidence="7 8">
    <name type="scientific">Sphagnurus paluster</name>
    <dbReference type="NCBI Taxonomy" id="117069"/>
    <lineage>
        <taxon>Eukaryota</taxon>
        <taxon>Fungi</taxon>
        <taxon>Dikarya</taxon>
        <taxon>Basidiomycota</taxon>
        <taxon>Agaricomycotina</taxon>
        <taxon>Agaricomycetes</taxon>
        <taxon>Agaricomycetidae</taxon>
        <taxon>Agaricales</taxon>
        <taxon>Tricholomatineae</taxon>
        <taxon>Lyophyllaceae</taxon>
        <taxon>Sphagnurus</taxon>
    </lineage>
</organism>